<dbReference type="PRINTS" id="PR00080">
    <property type="entry name" value="SDRFAMILY"/>
</dbReference>
<dbReference type="Proteomes" id="UP000070299">
    <property type="component" value="Unassembled WGS sequence"/>
</dbReference>
<dbReference type="STRING" id="1799789.AX660_11925"/>
<dbReference type="RefSeq" id="WP_068375747.1">
    <property type="nucleotide sequence ID" value="NZ_LSNE01000005.1"/>
</dbReference>
<evidence type="ECO:0000313" key="3">
    <source>
        <dbReference type="EMBL" id="KXI28892.1"/>
    </source>
</evidence>
<dbReference type="InterPro" id="IPR002347">
    <property type="entry name" value="SDR_fam"/>
</dbReference>
<dbReference type="EMBL" id="LSNE01000005">
    <property type="protein sequence ID" value="KXI28892.1"/>
    <property type="molecule type" value="Genomic_DNA"/>
</dbReference>
<dbReference type="GO" id="GO:0016491">
    <property type="term" value="F:oxidoreductase activity"/>
    <property type="evidence" value="ECO:0007669"/>
    <property type="project" value="UniProtKB-KW"/>
</dbReference>
<gene>
    <name evidence="3" type="ORF">AX660_11925</name>
</gene>
<dbReference type="Gene3D" id="3.40.50.720">
    <property type="entry name" value="NAD(P)-binding Rossmann-like Domain"/>
    <property type="match status" value="1"/>
</dbReference>
<dbReference type="InterPro" id="IPR036291">
    <property type="entry name" value="NAD(P)-bd_dom_sf"/>
</dbReference>
<keyword evidence="2" id="KW-0560">Oxidoreductase</keyword>
<dbReference type="NCBIfam" id="NF006598">
    <property type="entry name" value="PRK09135.1"/>
    <property type="match status" value="1"/>
</dbReference>
<name>A0A136A0Y6_9ALTE</name>
<dbReference type="PROSITE" id="PS00061">
    <property type="entry name" value="ADH_SHORT"/>
    <property type="match status" value="1"/>
</dbReference>
<keyword evidence="4" id="KW-1185">Reference proteome</keyword>
<evidence type="ECO:0000256" key="2">
    <source>
        <dbReference type="ARBA" id="ARBA00023002"/>
    </source>
</evidence>
<sequence>MSPKVILLTGSAKRIGAFTARYLHQLGWNIVLHYNQSEQQASELAKQMNAARADSVKLVQGSLNTVKEIENVAEQAIKAFGKLNALLNNASSFYPTPIGSITQDDWTSLVGSNMQAPLFLAQYCNPTLQQHNGVIINMVDIHAAQPLSNHTLYCMAKSALVMMTKSLAQELAPNVRVNGIAPGAILWPENTISDEDKTKVLEHIPLQRLGSMQDIAQAIEYLLNAHYVTGQVITVDGGRSIASNVKA</sequence>
<organism evidence="3 4">
    <name type="scientific">Paraglaciecola hydrolytica</name>
    <dbReference type="NCBI Taxonomy" id="1799789"/>
    <lineage>
        <taxon>Bacteria</taxon>
        <taxon>Pseudomonadati</taxon>
        <taxon>Pseudomonadota</taxon>
        <taxon>Gammaproteobacteria</taxon>
        <taxon>Alteromonadales</taxon>
        <taxon>Alteromonadaceae</taxon>
        <taxon>Paraglaciecola</taxon>
    </lineage>
</organism>
<dbReference type="OrthoDB" id="9793499at2"/>
<dbReference type="AlphaFoldDB" id="A0A136A0Y6"/>
<proteinExistence type="inferred from homology"/>
<dbReference type="SUPFAM" id="SSF51735">
    <property type="entry name" value="NAD(P)-binding Rossmann-fold domains"/>
    <property type="match status" value="1"/>
</dbReference>
<dbReference type="PANTHER" id="PTHR43639:SF1">
    <property type="entry name" value="SHORT-CHAIN DEHYDROGENASE_REDUCTASE FAMILY PROTEIN"/>
    <property type="match status" value="1"/>
</dbReference>
<evidence type="ECO:0000313" key="4">
    <source>
        <dbReference type="Proteomes" id="UP000070299"/>
    </source>
</evidence>
<reference evidence="4" key="1">
    <citation type="submission" date="2016-02" db="EMBL/GenBank/DDBJ databases">
        <authorList>
            <person name="Schultz-Johansen M."/>
            <person name="Glaring M.A."/>
            <person name="Bech P.K."/>
            <person name="Stougaard P."/>
        </authorList>
    </citation>
    <scope>NUCLEOTIDE SEQUENCE [LARGE SCALE GENOMIC DNA]</scope>
    <source>
        <strain evidence="4">S66</strain>
    </source>
</reference>
<comment type="similarity">
    <text evidence="1">Belongs to the short-chain dehydrogenases/reductases (SDR) family.</text>
</comment>
<dbReference type="InterPro" id="IPR020904">
    <property type="entry name" value="Sc_DH/Rdtase_CS"/>
</dbReference>
<comment type="caution">
    <text evidence="3">The sequence shown here is derived from an EMBL/GenBank/DDBJ whole genome shotgun (WGS) entry which is preliminary data.</text>
</comment>
<accession>A0A136A0Y6</accession>
<dbReference type="PRINTS" id="PR00081">
    <property type="entry name" value="GDHRDH"/>
</dbReference>
<protein>
    <submittedName>
        <fullName evidence="3">Pteridine reductase</fullName>
    </submittedName>
</protein>
<evidence type="ECO:0000256" key="1">
    <source>
        <dbReference type="ARBA" id="ARBA00006484"/>
    </source>
</evidence>
<dbReference type="PANTHER" id="PTHR43639">
    <property type="entry name" value="OXIDOREDUCTASE, SHORT-CHAIN DEHYDROGENASE/REDUCTASE FAMILY (AFU_ORTHOLOGUE AFUA_5G02870)"/>
    <property type="match status" value="1"/>
</dbReference>
<dbReference type="Pfam" id="PF13561">
    <property type="entry name" value="adh_short_C2"/>
    <property type="match status" value="1"/>
</dbReference>